<dbReference type="EMBL" id="VSWC01000170">
    <property type="protein sequence ID" value="KAA1071835.1"/>
    <property type="molecule type" value="Genomic_DNA"/>
</dbReference>
<dbReference type="OrthoDB" id="10313023at2759"/>
<evidence type="ECO:0000313" key="2">
    <source>
        <dbReference type="EMBL" id="KAA1071835.1"/>
    </source>
</evidence>
<evidence type="ECO:0000313" key="3">
    <source>
        <dbReference type="EMBL" id="KAA1125823.1"/>
    </source>
</evidence>
<keyword evidence="1" id="KW-0732">Signal</keyword>
<dbReference type="EMBL" id="VDEP01000174">
    <property type="protein sequence ID" value="KAA1125823.1"/>
    <property type="molecule type" value="Genomic_DNA"/>
</dbReference>
<accession>A0A5B0M4U8</accession>
<evidence type="ECO:0000256" key="1">
    <source>
        <dbReference type="SAM" id="SignalP"/>
    </source>
</evidence>
<feature type="signal peptide" evidence="1">
    <location>
        <begin position="1"/>
        <end position="24"/>
    </location>
</feature>
<dbReference type="Proteomes" id="UP000325313">
    <property type="component" value="Unassembled WGS sequence"/>
</dbReference>
<name>A0A5B0M4U8_PUCGR</name>
<sequence>MQFNFLAALTFITLLGAFPSITQSQNVPNDYMIKESVDRSKNYFAVHSVDGKVAYSLSRTYPGRSRGRTTITTSDSSSKKLFSLDTNNDICEVNTRWTQSEGPLARDNLPMREYKFDSSRAFSKFLWRFNYYSETAGARVYYKFEQNFSNKGGRIYKVAAGQPSQLVGLLRGQDRRDNWLDPVKGEKTFTLSCIDGDPLPELVTMLALAFLRCS</sequence>
<keyword evidence="4" id="KW-1185">Reference proteome</keyword>
<evidence type="ECO:0000313" key="4">
    <source>
        <dbReference type="Proteomes" id="UP000324748"/>
    </source>
</evidence>
<comment type="caution">
    <text evidence="2">The sequence shown here is derived from an EMBL/GenBank/DDBJ whole genome shotgun (WGS) entry which is preliminary data.</text>
</comment>
<protein>
    <submittedName>
        <fullName evidence="2">Uncharacterized protein</fullName>
    </submittedName>
</protein>
<reference evidence="4 5" key="1">
    <citation type="submission" date="2019-05" db="EMBL/GenBank/DDBJ databases">
        <title>Emergence of the Ug99 lineage of the wheat stem rust pathogen through somatic hybridization.</title>
        <authorList>
            <person name="Li F."/>
            <person name="Upadhyaya N.M."/>
            <person name="Sperschneider J."/>
            <person name="Matny O."/>
            <person name="Nguyen-Phuc H."/>
            <person name="Mago R."/>
            <person name="Raley C."/>
            <person name="Miller M.E."/>
            <person name="Silverstein K.A.T."/>
            <person name="Henningsen E."/>
            <person name="Hirsch C.D."/>
            <person name="Visser B."/>
            <person name="Pretorius Z.A."/>
            <person name="Steffenson B.J."/>
            <person name="Schwessinger B."/>
            <person name="Dodds P.N."/>
            <person name="Figueroa M."/>
        </authorList>
    </citation>
    <scope>NUCLEOTIDE SEQUENCE [LARGE SCALE GENOMIC DNA]</scope>
    <source>
        <strain evidence="2">21-0</strain>
        <strain evidence="3 5">Ug99</strain>
    </source>
</reference>
<dbReference type="AlphaFoldDB" id="A0A5B0M4U8"/>
<organism evidence="2 4">
    <name type="scientific">Puccinia graminis f. sp. tritici</name>
    <dbReference type="NCBI Taxonomy" id="56615"/>
    <lineage>
        <taxon>Eukaryota</taxon>
        <taxon>Fungi</taxon>
        <taxon>Dikarya</taxon>
        <taxon>Basidiomycota</taxon>
        <taxon>Pucciniomycotina</taxon>
        <taxon>Pucciniomycetes</taxon>
        <taxon>Pucciniales</taxon>
        <taxon>Pucciniaceae</taxon>
        <taxon>Puccinia</taxon>
    </lineage>
</organism>
<feature type="chain" id="PRO_5036366087" evidence="1">
    <location>
        <begin position="25"/>
        <end position="214"/>
    </location>
</feature>
<proteinExistence type="predicted"/>
<evidence type="ECO:0000313" key="5">
    <source>
        <dbReference type="Proteomes" id="UP000325313"/>
    </source>
</evidence>
<dbReference type="Proteomes" id="UP000324748">
    <property type="component" value="Unassembled WGS sequence"/>
</dbReference>
<gene>
    <name evidence="2" type="ORF">PGT21_020759</name>
    <name evidence="3" type="ORF">PGTUg99_000704</name>
</gene>